<evidence type="ECO:0000259" key="3">
    <source>
        <dbReference type="Pfam" id="PF22666"/>
    </source>
</evidence>
<dbReference type="InterPro" id="IPR008979">
    <property type="entry name" value="Galactose-bd-like_sf"/>
</dbReference>
<evidence type="ECO:0000256" key="2">
    <source>
        <dbReference type="SAM" id="SignalP"/>
    </source>
</evidence>
<protein>
    <recommendedName>
        <fullName evidence="3">Beta-mannosidase-like galactose-binding domain-containing protein</fullName>
    </recommendedName>
</protein>
<dbReference type="Gene3D" id="2.60.120.260">
    <property type="entry name" value="Galactose-binding domain-like"/>
    <property type="match status" value="1"/>
</dbReference>
<feature type="domain" description="Beta-mannosidase-like galactose-binding" evidence="3">
    <location>
        <begin position="28"/>
        <end position="93"/>
    </location>
</feature>
<keyword evidence="1" id="KW-0378">Hydrolase</keyword>
<keyword evidence="5" id="KW-1185">Reference proteome</keyword>
<dbReference type="Proteomes" id="UP001321473">
    <property type="component" value="Unassembled WGS sequence"/>
</dbReference>
<evidence type="ECO:0000256" key="1">
    <source>
        <dbReference type="ARBA" id="ARBA00022801"/>
    </source>
</evidence>
<accession>A0AAQ4ED81</accession>
<comment type="caution">
    <text evidence="4">The sequence shown here is derived from an EMBL/GenBank/DDBJ whole genome shotgun (WGS) entry which is preliminary data.</text>
</comment>
<evidence type="ECO:0000313" key="5">
    <source>
        <dbReference type="Proteomes" id="UP001321473"/>
    </source>
</evidence>
<reference evidence="4 5" key="1">
    <citation type="journal article" date="2023" name="Arcadia Sci">
        <title>De novo assembly of a long-read Amblyomma americanum tick genome.</title>
        <authorList>
            <person name="Chou S."/>
            <person name="Poskanzer K.E."/>
            <person name="Rollins M."/>
            <person name="Thuy-Boun P.S."/>
        </authorList>
    </citation>
    <scope>NUCLEOTIDE SEQUENCE [LARGE SCALE GENOMIC DNA]</scope>
    <source>
        <strain evidence="4">F_SG_1</strain>
        <tissue evidence="4">Salivary glands</tissue>
    </source>
</reference>
<evidence type="ECO:0000313" key="4">
    <source>
        <dbReference type="EMBL" id="KAK8772729.1"/>
    </source>
</evidence>
<name>A0AAQ4ED81_AMBAM</name>
<proteinExistence type="predicted"/>
<feature type="signal peptide" evidence="2">
    <location>
        <begin position="1"/>
        <end position="26"/>
    </location>
</feature>
<dbReference type="EMBL" id="JARKHS020017918">
    <property type="protein sequence ID" value="KAK8772729.1"/>
    <property type="molecule type" value="Genomic_DNA"/>
</dbReference>
<feature type="non-terminal residue" evidence="4">
    <location>
        <position position="93"/>
    </location>
</feature>
<keyword evidence="2" id="KW-0732">Signal</keyword>
<sequence>MVVAFTLRLTAGAALLLCCCCSAIEAVVQVSLDGKWTVTASEKLGDDLLNQRRVSLVAHGIDTVCNLSLNGRLLFRTSNMFVRHTADVKGILR</sequence>
<dbReference type="GO" id="GO:0004553">
    <property type="term" value="F:hydrolase activity, hydrolyzing O-glycosyl compounds"/>
    <property type="evidence" value="ECO:0007669"/>
    <property type="project" value="UniProtKB-ARBA"/>
</dbReference>
<dbReference type="SUPFAM" id="SSF49785">
    <property type="entry name" value="Galactose-binding domain-like"/>
    <property type="match status" value="1"/>
</dbReference>
<gene>
    <name evidence="4" type="ORF">V5799_024026</name>
</gene>
<feature type="chain" id="PRO_5042874486" description="Beta-mannosidase-like galactose-binding domain-containing protein" evidence="2">
    <location>
        <begin position="27"/>
        <end position="93"/>
    </location>
</feature>
<dbReference type="Pfam" id="PF22666">
    <property type="entry name" value="Glyco_hydro_2_N2"/>
    <property type="match status" value="1"/>
</dbReference>
<dbReference type="AlphaFoldDB" id="A0AAQ4ED81"/>
<dbReference type="InterPro" id="IPR054593">
    <property type="entry name" value="Beta-mannosidase-like_N2"/>
</dbReference>
<organism evidence="4 5">
    <name type="scientific">Amblyomma americanum</name>
    <name type="common">Lone star tick</name>
    <dbReference type="NCBI Taxonomy" id="6943"/>
    <lineage>
        <taxon>Eukaryota</taxon>
        <taxon>Metazoa</taxon>
        <taxon>Ecdysozoa</taxon>
        <taxon>Arthropoda</taxon>
        <taxon>Chelicerata</taxon>
        <taxon>Arachnida</taxon>
        <taxon>Acari</taxon>
        <taxon>Parasitiformes</taxon>
        <taxon>Ixodida</taxon>
        <taxon>Ixodoidea</taxon>
        <taxon>Ixodidae</taxon>
        <taxon>Amblyomminae</taxon>
        <taxon>Amblyomma</taxon>
    </lineage>
</organism>